<dbReference type="InterPro" id="IPR000524">
    <property type="entry name" value="Tscrpt_reg_HTH_GntR"/>
</dbReference>
<keyword evidence="6" id="KW-1185">Reference proteome</keyword>
<dbReference type="SMART" id="SM00345">
    <property type="entry name" value="HTH_GNTR"/>
    <property type="match status" value="1"/>
</dbReference>
<accession>A3TWB5</accession>
<evidence type="ECO:0000256" key="1">
    <source>
        <dbReference type="ARBA" id="ARBA00023015"/>
    </source>
</evidence>
<feature type="domain" description="HTH gntR-type" evidence="4">
    <location>
        <begin position="2"/>
        <end position="69"/>
    </location>
</feature>
<comment type="caution">
    <text evidence="5">The sequence shown here is derived from an EMBL/GenBank/DDBJ whole genome shotgun (WGS) entry which is preliminary data.</text>
</comment>
<dbReference type="SUPFAM" id="SSF48008">
    <property type="entry name" value="GntR ligand-binding domain-like"/>
    <property type="match status" value="1"/>
</dbReference>
<gene>
    <name evidence="5" type="ORF">OB2597_11726</name>
</gene>
<organism evidence="5 6">
    <name type="scientific">Pseudooceanicola batsensis (strain ATCC BAA-863 / DSM 15984 / KCTC 12145 / HTCC2597)</name>
    <name type="common">Oceanicola batsensis</name>
    <dbReference type="NCBI Taxonomy" id="252305"/>
    <lineage>
        <taxon>Bacteria</taxon>
        <taxon>Pseudomonadati</taxon>
        <taxon>Pseudomonadota</taxon>
        <taxon>Alphaproteobacteria</taxon>
        <taxon>Rhodobacterales</taxon>
        <taxon>Paracoccaceae</taxon>
        <taxon>Pseudooceanicola</taxon>
    </lineage>
</organism>
<dbReference type="STRING" id="252305.OB2597_11726"/>
<dbReference type="CDD" id="cd07377">
    <property type="entry name" value="WHTH_GntR"/>
    <property type="match status" value="1"/>
</dbReference>
<keyword evidence="2" id="KW-0238">DNA-binding</keyword>
<dbReference type="PRINTS" id="PR00035">
    <property type="entry name" value="HTHGNTR"/>
</dbReference>
<dbReference type="Pfam" id="PF07729">
    <property type="entry name" value="FCD"/>
    <property type="match status" value="1"/>
</dbReference>
<dbReference type="EMBL" id="AAMO01000003">
    <property type="protein sequence ID" value="EAQ03911.1"/>
    <property type="molecule type" value="Genomic_DNA"/>
</dbReference>
<evidence type="ECO:0000256" key="3">
    <source>
        <dbReference type="ARBA" id="ARBA00023163"/>
    </source>
</evidence>
<dbReference type="Pfam" id="PF00392">
    <property type="entry name" value="GntR"/>
    <property type="match status" value="1"/>
</dbReference>
<dbReference type="eggNOG" id="COG1802">
    <property type="taxonomic scope" value="Bacteria"/>
</dbReference>
<dbReference type="OrthoDB" id="7618373at2"/>
<evidence type="ECO:0000259" key="4">
    <source>
        <dbReference type="PROSITE" id="PS50949"/>
    </source>
</evidence>
<dbReference type="RefSeq" id="WP_009806564.1">
    <property type="nucleotide sequence ID" value="NZ_CH724131.1"/>
</dbReference>
<evidence type="ECO:0000313" key="5">
    <source>
        <dbReference type="EMBL" id="EAQ03911.1"/>
    </source>
</evidence>
<dbReference type="InterPro" id="IPR011711">
    <property type="entry name" value="GntR_C"/>
</dbReference>
<dbReference type="AlphaFoldDB" id="A3TWB5"/>
<dbReference type="PANTHER" id="PTHR43537">
    <property type="entry name" value="TRANSCRIPTIONAL REGULATOR, GNTR FAMILY"/>
    <property type="match status" value="1"/>
</dbReference>
<dbReference type="HOGENOM" id="CLU_017584_5_1_5"/>
<dbReference type="InterPro" id="IPR036390">
    <property type="entry name" value="WH_DNA-bd_sf"/>
</dbReference>
<dbReference type="PANTHER" id="PTHR43537:SF5">
    <property type="entry name" value="UXU OPERON TRANSCRIPTIONAL REGULATOR"/>
    <property type="match status" value="1"/>
</dbReference>
<dbReference type="InterPro" id="IPR036388">
    <property type="entry name" value="WH-like_DNA-bd_sf"/>
</dbReference>
<dbReference type="SUPFAM" id="SSF46785">
    <property type="entry name" value="Winged helix' DNA-binding domain"/>
    <property type="match status" value="1"/>
</dbReference>
<dbReference type="GO" id="GO:0003700">
    <property type="term" value="F:DNA-binding transcription factor activity"/>
    <property type="evidence" value="ECO:0007669"/>
    <property type="project" value="InterPro"/>
</dbReference>
<dbReference type="Proteomes" id="UP000004318">
    <property type="component" value="Unassembled WGS sequence"/>
</dbReference>
<keyword evidence="3" id="KW-0804">Transcription</keyword>
<dbReference type="Gene3D" id="1.20.120.530">
    <property type="entry name" value="GntR ligand-binding domain-like"/>
    <property type="match status" value="1"/>
</dbReference>
<reference evidence="5 6" key="1">
    <citation type="journal article" date="2010" name="J. Bacteriol.">
        <title>Genome sequences of Oceanicola granulosus HTCC2516(T) and Oceanicola batsensis HTCC2597(TDelta).</title>
        <authorList>
            <person name="Thrash J.C."/>
            <person name="Cho J.C."/>
            <person name="Vergin K.L."/>
            <person name="Giovannoni S.J."/>
        </authorList>
    </citation>
    <scope>NUCLEOTIDE SEQUENCE [LARGE SCALE GENOMIC DNA]</scope>
    <source>
        <strain evidence="6">ATCC BAA-863 / DSM 15984 / KCTC 12145 / HTCC2597</strain>
    </source>
</reference>
<evidence type="ECO:0000256" key="2">
    <source>
        <dbReference type="ARBA" id="ARBA00023125"/>
    </source>
</evidence>
<keyword evidence="1" id="KW-0805">Transcription regulation</keyword>
<dbReference type="GO" id="GO:0003677">
    <property type="term" value="F:DNA binding"/>
    <property type="evidence" value="ECO:0007669"/>
    <property type="project" value="UniProtKB-KW"/>
</dbReference>
<sequence length="216" mass="24381">MADRHEELYRTLRDRICLLDYPPGARLSESDLAAEFGTSRTPLRRVLARLEDEGLVRPQHGVGTIVTDAEPQELLEVYALREELAELAARLSPVPVSDAALGRIDGFIERADALRDSPDGRAFARLNMEFFAFGLELTDNGALREVSERLFFRTTRIWLHRVDHLDLAEEIGMFRHELGETRRALRLGDTRAAALIRRAHISMSRQRLLASLAAAP</sequence>
<dbReference type="InterPro" id="IPR008920">
    <property type="entry name" value="TF_FadR/GntR_C"/>
</dbReference>
<dbReference type="Gene3D" id="1.10.10.10">
    <property type="entry name" value="Winged helix-like DNA-binding domain superfamily/Winged helix DNA-binding domain"/>
    <property type="match status" value="1"/>
</dbReference>
<evidence type="ECO:0000313" key="6">
    <source>
        <dbReference type="Proteomes" id="UP000004318"/>
    </source>
</evidence>
<name>A3TWB5_PSEBH</name>
<dbReference type="PROSITE" id="PS50949">
    <property type="entry name" value="HTH_GNTR"/>
    <property type="match status" value="1"/>
</dbReference>
<proteinExistence type="predicted"/>
<protein>
    <submittedName>
        <fullName evidence="5">Regulatory protein GntR, HTH:GntR, C-terminal</fullName>
    </submittedName>
</protein>